<dbReference type="Proteomes" id="UP000610760">
    <property type="component" value="Unassembled WGS sequence"/>
</dbReference>
<dbReference type="RefSeq" id="WP_249295183.1">
    <property type="nucleotide sequence ID" value="NZ_JACRSV010000002.1"/>
</dbReference>
<dbReference type="EMBL" id="JACRSV010000002">
    <property type="protein sequence ID" value="MBC8560205.1"/>
    <property type="molecule type" value="Genomic_DNA"/>
</dbReference>
<gene>
    <name evidence="1" type="ORF">H8710_09010</name>
</gene>
<dbReference type="AlphaFoldDB" id="A0A926I6S6"/>
<accession>A0A926I6S6</accession>
<sequence length="96" mass="10853">MGVKVDEHWYQSPFLADGCAAERVAGGRLTLQRTGRPNRDRGIFERPAFFEVIGWQLRKGRIRPCDGIGCLRAADSGPYSVIKISSGRNPLRKYRF</sequence>
<reference evidence="1" key="1">
    <citation type="submission" date="2020-08" db="EMBL/GenBank/DDBJ databases">
        <title>Genome public.</title>
        <authorList>
            <person name="Liu C."/>
            <person name="Sun Q."/>
        </authorList>
    </citation>
    <scope>NUCLEOTIDE SEQUENCE</scope>
    <source>
        <strain evidence="1">NSJ-33</strain>
    </source>
</reference>
<organism evidence="1 2">
    <name type="scientific">Fumia xinanensis</name>
    <dbReference type="NCBI Taxonomy" id="2763659"/>
    <lineage>
        <taxon>Bacteria</taxon>
        <taxon>Bacillati</taxon>
        <taxon>Bacillota</taxon>
        <taxon>Clostridia</taxon>
        <taxon>Eubacteriales</taxon>
        <taxon>Oscillospiraceae</taxon>
        <taxon>Fumia</taxon>
    </lineage>
</organism>
<protein>
    <submittedName>
        <fullName evidence="1">Uncharacterized protein</fullName>
    </submittedName>
</protein>
<evidence type="ECO:0000313" key="2">
    <source>
        <dbReference type="Proteomes" id="UP000610760"/>
    </source>
</evidence>
<comment type="caution">
    <text evidence="1">The sequence shown here is derived from an EMBL/GenBank/DDBJ whole genome shotgun (WGS) entry which is preliminary data.</text>
</comment>
<evidence type="ECO:0000313" key="1">
    <source>
        <dbReference type="EMBL" id="MBC8560205.1"/>
    </source>
</evidence>
<proteinExistence type="predicted"/>
<keyword evidence="2" id="KW-1185">Reference proteome</keyword>
<name>A0A926I6S6_9FIRM</name>